<gene>
    <name evidence="2" type="ORF">A2397_00060</name>
</gene>
<dbReference type="InterPro" id="IPR023365">
    <property type="entry name" value="Sortase_dom-sf"/>
</dbReference>
<evidence type="ECO:0000256" key="1">
    <source>
        <dbReference type="ARBA" id="ARBA00022801"/>
    </source>
</evidence>
<dbReference type="Proteomes" id="UP000176424">
    <property type="component" value="Unassembled WGS sequence"/>
</dbReference>
<proteinExistence type="predicted"/>
<organism evidence="2 3">
    <name type="scientific">Candidatus Amesbacteria bacterium RIFOXYB1_FULL_44_23</name>
    <dbReference type="NCBI Taxonomy" id="1797263"/>
    <lineage>
        <taxon>Bacteria</taxon>
        <taxon>Candidatus Amesiibacteriota</taxon>
    </lineage>
</organism>
<keyword evidence="1" id="KW-0378">Hydrolase</keyword>
<evidence type="ECO:0008006" key="4">
    <source>
        <dbReference type="Google" id="ProtNLM"/>
    </source>
</evidence>
<dbReference type="GO" id="GO:0016787">
    <property type="term" value="F:hydrolase activity"/>
    <property type="evidence" value="ECO:0007669"/>
    <property type="project" value="UniProtKB-KW"/>
</dbReference>
<evidence type="ECO:0000313" key="2">
    <source>
        <dbReference type="EMBL" id="OGD10649.1"/>
    </source>
</evidence>
<dbReference type="SUPFAM" id="SSF63817">
    <property type="entry name" value="Sortase"/>
    <property type="match status" value="1"/>
</dbReference>
<name>A0A1F4ZW55_9BACT</name>
<evidence type="ECO:0000313" key="3">
    <source>
        <dbReference type="Proteomes" id="UP000176424"/>
    </source>
</evidence>
<protein>
    <recommendedName>
        <fullName evidence="4">Sortase</fullName>
    </recommendedName>
</protein>
<dbReference type="AlphaFoldDB" id="A0A1F4ZW55"/>
<dbReference type="STRING" id="1797263.A2397_00060"/>
<reference evidence="2 3" key="1">
    <citation type="journal article" date="2016" name="Nat. Commun.">
        <title>Thousands of microbial genomes shed light on interconnected biogeochemical processes in an aquifer system.</title>
        <authorList>
            <person name="Anantharaman K."/>
            <person name="Brown C.T."/>
            <person name="Hug L.A."/>
            <person name="Sharon I."/>
            <person name="Castelle C.J."/>
            <person name="Probst A.J."/>
            <person name="Thomas B.C."/>
            <person name="Singh A."/>
            <person name="Wilkins M.J."/>
            <person name="Karaoz U."/>
            <person name="Brodie E.L."/>
            <person name="Williams K.H."/>
            <person name="Hubbard S.S."/>
            <person name="Banfield J.F."/>
        </authorList>
    </citation>
    <scope>NUCLEOTIDE SEQUENCE [LARGE SCALE GENOMIC DNA]</scope>
</reference>
<dbReference type="NCBIfam" id="TIGR01076">
    <property type="entry name" value="sortase_fam"/>
    <property type="match status" value="1"/>
</dbReference>
<sequence length="127" mass="13797">MHIASLSIDLPVIESEIVDDVWSVSSSGVSHLAQSVSPGLPGNSIFYGHNWPRLLGNLRKIKLDDEIVIFDASGRSLSYRVTEISTVDPSDVSILESSTEATITLYTCAGFMDSKRLVVTSLLQQSL</sequence>
<accession>A0A1F4ZW55</accession>
<dbReference type="EMBL" id="MEXR01000001">
    <property type="protein sequence ID" value="OGD10649.1"/>
    <property type="molecule type" value="Genomic_DNA"/>
</dbReference>
<dbReference type="Pfam" id="PF04203">
    <property type="entry name" value="Sortase"/>
    <property type="match status" value="1"/>
</dbReference>
<dbReference type="Gene3D" id="2.40.260.10">
    <property type="entry name" value="Sortase"/>
    <property type="match status" value="1"/>
</dbReference>
<dbReference type="InterPro" id="IPR005754">
    <property type="entry name" value="Sortase"/>
</dbReference>
<comment type="caution">
    <text evidence="2">The sequence shown here is derived from an EMBL/GenBank/DDBJ whole genome shotgun (WGS) entry which is preliminary data.</text>
</comment>